<proteinExistence type="predicted"/>
<gene>
    <name evidence="2" type="ORF">SLEP1_g32357</name>
</gene>
<evidence type="ECO:0000256" key="1">
    <source>
        <dbReference type="SAM" id="MobiDB-lite"/>
    </source>
</evidence>
<dbReference type="Proteomes" id="UP001054252">
    <property type="component" value="Unassembled WGS sequence"/>
</dbReference>
<feature type="region of interest" description="Disordered" evidence="1">
    <location>
        <begin position="1"/>
        <end position="51"/>
    </location>
</feature>
<organism evidence="2 3">
    <name type="scientific">Rubroshorea leprosula</name>
    <dbReference type="NCBI Taxonomy" id="152421"/>
    <lineage>
        <taxon>Eukaryota</taxon>
        <taxon>Viridiplantae</taxon>
        <taxon>Streptophyta</taxon>
        <taxon>Embryophyta</taxon>
        <taxon>Tracheophyta</taxon>
        <taxon>Spermatophyta</taxon>
        <taxon>Magnoliopsida</taxon>
        <taxon>eudicotyledons</taxon>
        <taxon>Gunneridae</taxon>
        <taxon>Pentapetalae</taxon>
        <taxon>rosids</taxon>
        <taxon>malvids</taxon>
        <taxon>Malvales</taxon>
        <taxon>Dipterocarpaceae</taxon>
        <taxon>Rubroshorea</taxon>
    </lineage>
</organism>
<keyword evidence="3" id="KW-1185">Reference proteome</keyword>
<reference evidence="2 3" key="1">
    <citation type="journal article" date="2021" name="Commun. Biol.">
        <title>The genome of Shorea leprosula (Dipterocarpaceae) highlights the ecological relevance of drought in aseasonal tropical rainforests.</title>
        <authorList>
            <person name="Ng K.K.S."/>
            <person name="Kobayashi M.J."/>
            <person name="Fawcett J.A."/>
            <person name="Hatakeyama M."/>
            <person name="Paape T."/>
            <person name="Ng C.H."/>
            <person name="Ang C.C."/>
            <person name="Tnah L.H."/>
            <person name="Lee C.T."/>
            <person name="Nishiyama T."/>
            <person name="Sese J."/>
            <person name="O'Brien M.J."/>
            <person name="Copetti D."/>
            <person name="Mohd Noor M.I."/>
            <person name="Ong R.C."/>
            <person name="Putra M."/>
            <person name="Sireger I.Z."/>
            <person name="Indrioko S."/>
            <person name="Kosugi Y."/>
            <person name="Izuno A."/>
            <person name="Isagi Y."/>
            <person name="Lee S.L."/>
            <person name="Shimizu K.K."/>
        </authorList>
    </citation>
    <scope>NUCLEOTIDE SEQUENCE [LARGE SCALE GENOMIC DNA]</scope>
    <source>
        <strain evidence="2">214</strain>
    </source>
</reference>
<feature type="compositionally biased region" description="Polar residues" evidence="1">
    <location>
        <begin position="28"/>
        <end position="42"/>
    </location>
</feature>
<evidence type="ECO:0000313" key="3">
    <source>
        <dbReference type="Proteomes" id="UP001054252"/>
    </source>
</evidence>
<comment type="caution">
    <text evidence="2">The sequence shown here is derived from an EMBL/GenBank/DDBJ whole genome shotgun (WGS) entry which is preliminary data.</text>
</comment>
<protein>
    <submittedName>
        <fullName evidence="2">Uncharacterized protein</fullName>
    </submittedName>
</protein>
<dbReference type="AlphaFoldDB" id="A0AAV5KD86"/>
<name>A0AAV5KD86_9ROSI</name>
<sequence length="51" mass="5434">MKIRADTPISGSILTFLEDTPSPESVDAGTTSLPKNLSTRPSSYAPKKGRN</sequence>
<evidence type="ECO:0000313" key="2">
    <source>
        <dbReference type="EMBL" id="GKV22489.1"/>
    </source>
</evidence>
<dbReference type="EMBL" id="BPVZ01000060">
    <property type="protein sequence ID" value="GKV22489.1"/>
    <property type="molecule type" value="Genomic_DNA"/>
</dbReference>
<accession>A0AAV5KD86</accession>